<gene>
    <name evidence="1" type="ORF">ASZ90_000093</name>
</gene>
<evidence type="ECO:0008006" key="2">
    <source>
        <dbReference type="Google" id="ProtNLM"/>
    </source>
</evidence>
<evidence type="ECO:0000313" key="1">
    <source>
        <dbReference type="EMBL" id="KUG30027.1"/>
    </source>
</evidence>
<sequence>MPKPAKKVREDRNAAIIARWNAPGAEGFFNWIDDIKPQVVHSDNRYRPVSLEDWQRDILADALAVDTMGLFKHSLALTRMPRRHSKSTLWALVVLWLSTSRENWTITLLGNSEEHSTRTQFKPIRRIIQHTKALAALIPSEAMLKFSITVPHTESTIQGGASGMSTAFGDRVNVLWASDFHQVDQNVFDALSGSLLDSEGTLTLIDANADPEGGPVHALEALAETDPKIFCRAVEYRDFKDYCRRAPAWIDRAKAKQLQRTQLDMAFQRDILGKRSAAKNALFLPETITLCRCELPHPFPADRIAELVANRRYCVGAGLDRAKKLFGGDASVWTTTLKTTSEGGEPEYVVLRQHVFELNTAAAIKKVITADHKAYKLDAVTLEAYEVADLEPWLVDQKIPVEVVSAHAKNQNLSFVELHNVAKEGRLRFSMDLEQLATEMKTFIYEEARDGKYSFGHSSQKFHDDTVYSLNWSVFATRARVLQVYALARLVCASKSQHRSLCFLMGGQMELPCKHDCRAWHEVSEMHRAYCRLRDDPLSLSEFFSTYVKVTGPRVYQAA</sequence>
<dbReference type="Gene3D" id="3.30.420.240">
    <property type="match status" value="1"/>
</dbReference>
<name>A0A0W8GA63_9ZZZZ</name>
<reference evidence="1" key="1">
    <citation type="journal article" date="2015" name="Proc. Natl. Acad. Sci. U.S.A.">
        <title>Networks of energetic and metabolic interactions define dynamics in microbial communities.</title>
        <authorList>
            <person name="Embree M."/>
            <person name="Liu J.K."/>
            <person name="Al-Bassam M.M."/>
            <person name="Zengler K."/>
        </authorList>
    </citation>
    <scope>NUCLEOTIDE SEQUENCE</scope>
</reference>
<organism evidence="1">
    <name type="scientific">hydrocarbon metagenome</name>
    <dbReference type="NCBI Taxonomy" id="938273"/>
    <lineage>
        <taxon>unclassified sequences</taxon>
        <taxon>metagenomes</taxon>
        <taxon>ecological metagenomes</taxon>
    </lineage>
</organism>
<accession>A0A0W8GA63</accession>
<dbReference type="InterPro" id="IPR027417">
    <property type="entry name" value="P-loop_NTPase"/>
</dbReference>
<dbReference type="EMBL" id="LNQE01000010">
    <property type="protein sequence ID" value="KUG30027.1"/>
    <property type="molecule type" value="Genomic_DNA"/>
</dbReference>
<dbReference type="AlphaFoldDB" id="A0A0W8GA63"/>
<dbReference type="Gene3D" id="3.40.50.300">
    <property type="entry name" value="P-loop containing nucleotide triphosphate hydrolases"/>
    <property type="match status" value="1"/>
</dbReference>
<protein>
    <recommendedName>
        <fullName evidence="2">Phage terminase, large subunit</fullName>
    </recommendedName>
</protein>
<comment type="caution">
    <text evidence="1">The sequence shown here is derived from an EMBL/GenBank/DDBJ whole genome shotgun (WGS) entry which is preliminary data.</text>
</comment>
<proteinExistence type="predicted"/>